<dbReference type="Gene3D" id="1.10.3300.10">
    <property type="entry name" value="Jann2411-like domain"/>
    <property type="match status" value="1"/>
</dbReference>
<protein>
    <submittedName>
        <fullName evidence="2">CGNR zinc finger domain-containing protein</fullName>
    </submittedName>
</protein>
<name>A0ABS2TVK8_9ACTN</name>
<evidence type="ECO:0000313" key="2">
    <source>
        <dbReference type="EMBL" id="MBM9507379.1"/>
    </source>
</evidence>
<reference evidence="2 3" key="1">
    <citation type="submission" date="2021-01" db="EMBL/GenBank/DDBJ databases">
        <title>Streptomyces acididurans sp. nov., isolated from a peat swamp forest soil.</title>
        <authorList>
            <person name="Chantavorakit T."/>
            <person name="Duangmal K."/>
        </authorList>
    </citation>
    <scope>NUCLEOTIDE SEQUENCE [LARGE SCALE GENOMIC DNA]</scope>
    <source>
        <strain evidence="2 3">KK5PA1</strain>
    </source>
</reference>
<dbReference type="PANTHER" id="PTHR35525:SF3">
    <property type="entry name" value="BLL6575 PROTEIN"/>
    <property type="match status" value="1"/>
</dbReference>
<dbReference type="InterPro" id="IPR023286">
    <property type="entry name" value="ABATE_dom_sf"/>
</dbReference>
<comment type="caution">
    <text evidence="2">The sequence shown here is derived from an EMBL/GenBank/DDBJ whole genome shotgun (WGS) entry which is preliminary data.</text>
</comment>
<dbReference type="Proteomes" id="UP000749040">
    <property type="component" value="Unassembled WGS sequence"/>
</dbReference>
<dbReference type="InterPro" id="IPR010852">
    <property type="entry name" value="ABATE"/>
</dbReference>
<sequence length="183" mass="19605">MAKTTAHEERETAVPATAAALVGLLNSRDFLGLGDRLDGPETAAEALRPFGRPDEPAPAARLDLVRALRGDLLGLVTAEDPEDRAGHWAAFTGRTTSIAFAQDFSAPGAVALRQVGGDPVAGAITRAVADLVAAGNWSRIRLCANHECREAFYDTSRSRNRRWHSYEVCGNKANVAAYRARHA</sequence>
<dbReference type="RefSeq" id="WP_205359234.1">
    <property type="nucleotide sequence ID" value="NZ_JADKYB010000012.1"/>
</dbReference>
<dbReference type="InterPro" id="IPR021005">
    <property type="entry name" value="Znf_CGNR"/>
</dbReference>
<dbReference type="SUPFAM" id="SSF160904">
    <property type="entry name" value="Jann2411-like"/>
    <property type="match status" value="1"/>
</dbReference>
<dbReference type="Pfam" id="PF11706">
    <property type="entry name" value="zf-CGNR"/>
    <property type="match status" value="1"/>
</dbReference>
<keyword evidence="3" id="KW-1185">Reference proteome</keyword>
<evidence type="ECO:0000259" key="1">
    <source>
        <dbReference type="Pfam" id="PF11706"/>
    </source>
</evidence>
<gene>
    <name evidence="2" type="ORF">ITX44_23140</name>
</gene>
<proteinExistence type="predicted"/>
<dbReference type="EMBL" id="JADKYB010000012">
    <property type="protein sequence ID" value="MBM9507379.1"/>
    <property type="molecule type" value="Genomic_DNA"/>
</dbReference>
<feature type="domain" description="Zinc finger CGNR" evidence="1">
    <location>
        <begin position="139"/>
        <end position="182"/>
    </location>
</feature>
<evidence type="ECO:0000313" key="3">
    <source>
        <dbReference type="Proteomes" id="UP000749040"/>
    </source>
</evidence>
<organism evidence="2 3">
    <name type="scientific">Actinacidiphila acididurans</name>
    <dbReference type="NCBI Taxonomy" id="2784346"/>
    <lineage>
        <taxon>Bacteria</taxon>
        <taxon>Bacillati</taxon>
        <taxon>Actinomycetota</taxon>
        <taxon>Actinomycetes</taxon>
        <taxon>Kitasatosporales</taxon>
        <taxon>Streptomycetaceae</taxon>
        <taxon>Actinacidiphila</taxon>
    </lineage>
</organism>
<dbReference type="PANTHER" id="PTHR35525">
    <property type="entry name" value="BLL6575 PROTEIN"/>
    <property type="match status" value="1"/>
</dbReference>
<accession>A0ABS2TVK8</accession>